<dbReference type="SMART" id="SM00860">
    <property type="entry name" value="SMI1_KNR4"/>
    <property type="match status" value="1"/>
</dbReference>
<dbReference type="InterPro" id="IPR037883">
    <property type="entry name" value="Knr4/Smi1-like_sf"/>
</dbReference>
<comment type="caution">
    <text evidence="3">The sequence shown here is derived from an EMBL/GenBank/DDBJ whole genome shotgun (WGS) entry which is preliminary data.</text>
</comment>
<dbReference type="EMBL" id="MPTW01000046">
    <property type="protein sequence ID" value="OME64145.1"/>
    <property type="molecule type" value="Genomic_DNA"/>
</dbReference>
<keyword evidence="4" id="KW-1185">Reference proteome</keyword>
<evidence type="ECO:0000259" key="1">
    <source>
        <dbReference type="SMART" id="SM00860"/>
    </source>
</evidence>
<feature type="domain" description="Knr4/Smi1-like" evidence="1">
    <location>
        <begin position="12"/>
        <end position="155"/>
    </location>
</feature>
<dbReference type="EMBL" id="MPTD01000047">
    <property type="protein sequence ID" value="OMD43865.1"/>
    <property type="molecule type" value="Genomic_DNA"/>
</dbReference>
<dbReference type="RefSeq" id="WP_076287097.1">
    <property type="nucleotide sequence ID" value="NZ_MPTD01000047.1"/>
</dbReference>
<evidence type="ECO:0000313" key="3">
    <source>
        <dbReference type="EMBL" id="OME64145.1"/>
    </source>
</evidence>
<dbReference type="Gene3D" id="3.40.1580.10">
    <property type="entry name" value="SMI1/KNR4-like"/>
    <property type="match status" value="1"/>
</dbReference>
<name>A0A1R0Z7J1_9BACL</name>
<reference evidence="3 5" key="1">
    <citation type="submission" date="2016-11" db="EMBL/GenBank/DDBJ databases">
        <title>Paenibacillus species isolates.</title>
        <authorList>
            <person name="Beno S.M."/>
        </authorList>
    </citation>
    <scope>NUCLEOTIDE SEQUENCE [LARGE SCALE GENOMIC DNA]</scope>
    <source>
        <strain evidence="3 5">FSL H7-0443</strain>
        <strain evidence="2 4">FSL R5-0923</strain>
    </source>
</reference>
<dbReference type="Proteomes" id="UP000187425">
    <property type="component" value="Unassembled WGS sequence"/>
</dbReference>
<accession>A0A1R0Z7J1</accession>
<gene>
    <name evidence="2" type="ORF">BSK51_30525</name>
    <name evidence="3" type="ORF">BSK65_29830</name>
</gene>
<evidence type="ECO:0000313" key="2">
    <source>
        <dbReference type="EMBL" id="OMD43865.1"/>
    </source>
</evidence>
<dbReference type="Pfam" id="PF14568">
    <property type="entry name" value="SUKH_6"/>
    <property type="match status" value="1"/>
</dbReference>
<dbReference type="Proteomes" id="UP000187313">
    <property type="component" value="Unassembled WGS sequence"/>
</dbReference>
<dbReference type="InterPro" id="IPR018958">
    <property type="entry name" value="Knr4/Smi1-like_dom"/>
</dbReference>
<evidence type="ECO:0000313" key="5">
    <source>
        <dbReference type="Proteomes" id="UP000187425"/>
    </source>
</evidence>
<sequence>MEVKDETIIYPLPDDVLLNEKENKWRIKLPDEYKEFIKKFNGASPVKDSFMCNNHSYAIDRFLSILKVTGERDDEFYDIGVVRTQLDERIVSDENLVGTELLPVAVLFAGDFVCLDYRNTDETEPSVCVWNHEESSDLDPVTYFTSNSFDEFLNMLTE</sequence>
<dbReference type="SUPFAM" id="SSF160631">
    <property type="entry name" value="SMI1/KNR4-like"/>
    <property type="match status" value="1"/>
</dbReference>
<dbReference type="OrthoDB" id="2223083at2"/>
<organism evidence="3 5">
    <name type="scientific">Paenibacillus odorifer</name>
    <dbReference type="NCBI Taxonomy" id="189426"/>
    <lineage>
        <taxon>Bacteria</taxon>
        <taxon>Bacillati</taxon>
        <taxon>Bacillota</taxon>
        <taxon>Bacilli</taxon>
        <taxon>Bacillales</taxon>
        <taxon>Paenibacillaceae</taxon>
        <taxon>Paenibacillus</taxon>
    </lineage>
</organism>
<dbReference type="AlphaFoldDB" id="A0A1R0Z7J1"/>
<protein>
    <submittedName>
        <fullName evidence="3">SMI1/KNR4 family protein</fullName>
    </submittedName>
</protein>
<proteinExistence type="predicted"/>
<evidence type="ECO:0000313" key="4">
    <source>
        <dbReference type="Proteomes" id="UP000187313"/>
    </source>
</evidence>